<feature type="domain" description="DUF1996" evidence="2">
    <location>
        <begin position="98"/>
        <end position="312"/>
    </location>
</feature>
<dbReference type="RefSeq" id="WP_231484459.1">
    <property type="nucleotide sequence ID" value="NZ_BAAAZO010000010.1"/>
</dbReference>
<dbReference type="PANTHER" id="PTHR43662:SF3">
    <property type="entry name" value="DOMAIN PROTEIN, PUTATIVE (AFU_ORTHOLOGUE AFUA_6G11970)-RELATED"/>
    <property type="match status" value="1"/>
</dbReference>
<evidence type="ECO:0000313" key="4">
    <source>
        <dbReference type="Proteomes" id="UP001501074"/>
    </source>
</evidence>
<evidence type="ECO:0000259" key="2">
    <source>
        <dbReference type="Pfam" id="PF09362"/>
    </source>
</evidence>
<dbReference type="EMBL" id="BAAAZO010000010">
    <property type="protein sequence ID" value="GAA3628926.1"/>
    <property type="molecule type" value="Genomic_DNA"/>
</dbReference>
<name>A0ABP7ABY2_9ACTN</name>
<proteinExistence type="predicted"/>
<dbReference type="InterPro" id="IPR018535">
    <property type="entry name" value="DUF1996"/>
</dbReference>
<dbReference type="Pfam" id="PF09362">
    <property type="entry name" value="DUF1996"/>
    <property type="match status" value="1"/>
</dbReference>
<evidence type="ECO:0000313" key="3">
    <source>
        <dbReference type="EMBL" id="GAA3628926.1"/>
    </source>
</evidence>
<evidence type="ECO:0000256" key="1">
    <source>
        <dbReference type="SAM" id="SignalP"/>
    </source>
</evidence>
<gene>
    <name evidence="3" type="ORF">GCM10022223_53070</name>
</gene>
<comment type="caution">
    <text evidence="3">The sequence shown here is derived from an EMBL/GenBank/DDBJ whole genome shotgun (WGS) entry which is preliminary data.</text>
</comment>
<dbReference type="Proteomes" id="UP001501074">
    <property type="component" value="Unassembled WGS sequence"/>
</dbReference>
<feature type="chain" id="PRO_5045124338" evidence="1">
    <location>
        <begin position="35"/>
        <end position="358"/>
    </location>
</feature>
<keyword evidence="1" id="KW-0732">Signal</keyword>
<sequence>MKRWQVTTGLTAVVAGFVLVVTSAGWAPAAPALAATGSVHHAAPAAAAFNPNLDPGESVTLSPPVAGIAPHPGFQPAPDTYHHEFQANCAPNHAASDDPIVFPGQAGASHNHTFMGASTTNARSTTGSLYASSTSCVTPQDKSAYWFPTMYNGDQVITPSGAQVIYYKSAVYDYTTVVPFPKGLRFVVGSPTATLDEFRNAPGAVEGWECGDSTRNWDFPANCPAGTQLNVRMQSPGCWDGVHLDSADHKSHMSYPVGNAADYGHLVCPASHPVAVPMIEFKMAFPVSGDMSKVRLASGRGYSWHYDFFNAWDPTILSPLVHHCINGGLQCNPRGFDLYKPSRGAVLDENYQLLPGVS</sequence>
<organism evidence="3 4">
    <name type="scientific">Kineosporia mesophila</name>
    <dbReference type="NCBI Taxonomy" id="566012"/>
    <lineage>
        <taxon>Bacteria</taxon>
        <taxon>Bacillati</taxon>
        <taxon>Actinomycetota</taxon>
        <taxon>Actinomycetes</taxon>
        <taxon>Kineosporiales</taxon>
        <taxon>Kineosporiaceae</taxon>
        <taxon>Kineosporia</taxon>
    </lineage>
</organism>
<dbReference type="PANTHER" id="PTHR43662">
    <property type="match status" value="1"/>
</dbReference>
<protein>
    <submittedName>
        <fullName evidence="3">DUF1996 domain-containing protein</fullName>
    </submittedName>
</protein>
<feature type="signal peptide" evidence="1">
    <location>
        <begin position="1"/>
        <end position="34"/>
    </location>
</feature>
<keyword evidence="4" id="KW-1185">Reference proteome</keyword>
<reference evidence="4" key="1">
    <citation type="journal article" date="2019" name="Int. J. Syst. Evol. Microbiol.">
        <title>The Global Catalogue of Microorganisms (GCM) 10K type strain sequencing project: providing services to taxonomists for standard genome sequencing and annotation.</title>
        <authorList>
            <consortium name="The Broad Institute Genomics Platform"/>
            <consortium name="The Broad Institute Genome Sequencing Center for Infectious Disease"/>
            <person name="Wu L."/>
            <person name="Ma J."/>
        </authorList>
    </citation>
    <scope>NUCLEOTIDE SEQUENCE [LARGE SCALE GENOMIC DNA]</scope>
    <source>
        <strain evidence="4">JCM 16902</strain>
    </source>
</reference>
<accession>A0ABP7ABY2</accession>